<dbReference type="SUPFAM" id="SSF54236">
    <property type="entry name" value="Ubiquitin-like"/>
    <property type="match status" value="1"/>
</dbReference>
<evidence type="ECO:0000256" key="1">
    <source>
        <dbReference type="SAM" id="Coils"/>
    </source>
</evidence>
<dbReference type="InterPro" id="IPR029071">
    <property type="entry name" value="Ubiquitin-like_domsf"/>
</dbReference>
<dbReference type="AlphaFoldDB" id="A0AAW1IQD3"/>
<evidence type="ECO:0000259" key="4">
    <source>
        <dbReference type="PROSITE" id="PS50053"/>
    </source>
</evidence>
<feature type="transmembrane region" description="Helical" evidence="3">
    <location>
        <begin position="696"/>
        <end position="715"/>
    </location>
</feature>
<feature type="compositionally biased region" description="Basic and acidic residues" evidence="2">
    <location>
        <begin position="202"/>
        <end position="219"/>
    </location>
</feature>
<name>A0AAW1IQD3_SAPOF</name>
<feature type="coiled-coil region" evidence="1">
    <location>
        <begin position="565"/>
        <end position="599"/>
    </location>
</feature>
<evidence type="ECO:0000256" key="2">
    <source>
        <dbReference type="SAM" id="MobiDB-lite"/>
    </source>
</evidence>
<feature type="compositionally biased region" description="Polar residues" evidence="2">
    <location>
        <begin position="413"/>
        <end position="445"/>
    </location>
</feature>
<dbReference type="PANTHER" id="PTHR34562:SF8">
    <property type="entry name" value="WPP DOMAIN-INTERACTING PROTEIN 1"/>
    <property type="match status" value="1"/>
</dbReference>
<dbReference type="PROSITE" id="PS50053">
    <property type="entry name" value="UBIQUITIN_2"/>
    <property type="match status" value="1"/>
</dbReference>
<evidence type="ECO:0000313" key="6">
    <source>
        <dbReference type="Proteomes" id="UP001443914"/>
    </source>
</evidence>
<feature type="domain" description="Ubiquitin-like" evidence="4">
    <location>
        <begin position="1"/>
        <end position="64"/>
    </location>
</feature>
<proteinExistence type="predicted"/>
<reference evidence="5" key="1">
    <citation type="submission" date="2024-03" db="EMBL/GenBank/DDBJ databases">
        <title>WGS assembly of Saponaria officinalis var. Norfolk2.</title>
        <authorList>
            <person name="Jenkins J."/>
            <person name="Shu S."/>
            <person name="Grimwood J."/>
            <person name="Barry K."/>
            <person name="Goodstein D."/>
            <person name="Schmutz J."/>
            <person name="Leebens-Mack J."/>
            <person name="Osbourn A."/>
        </authorList>
    </citation>
    <scope>NUCLEOTIDE SEQUENCE [LARGE SCALE GENOMIC DNA]</scope>
    <source>
        <strain evidence="5">JIC</strain>
    </source>
</reference>
<feature type="compositionally biased region" description="Basic and acidic residues" evidence="2">
    <location>
        <begin position="397"/>
        <end position="412"/>
    </location>
</feature>
<evidence type="ECO:0000313" key="5">
    <source>
        <dbReference type="EMBL" id="KAK9691537.1"/>
    </source>
</evidence>
<keyword evidence="1" id="KW-0175">Coiled coil</keyword>
<sequence length="724" mass="79440">MKINVLTIDKQTITVDINPNDLVVNVKVLLKVERGELLYGGKEMNDDDKLSEVGVKEGDLIEIVSNSVTKSSAASATELDLNPDGSVVNPEAFQQEIGHTSNLVAQLVQGISSSDYVPRNDGDVSLAFLAGKETTSHLHDEERHLEHEPVGGYSDVNEEVKIQSNGGSTHAEENDDDGHHPILNASDRESSIASVQMGGSGDHNESNHFASHEHQHADDDMVANHSGGTDVRNSELPDSPLSPNPLQAPATKGRGLKKWRRLRREVSKDPSANLDCTKVLKRGSANILDVKRPNDGSVSSTNAFVTSPRHADLFSNPAQSSDYKLALGTTFSAGADDSEDRSSKSSTGASVPKYRHDVAKPAAYHQREKHRVKNVSRHSNNSGQRVQLGKGHGQTDASKKPRGESVNEDKENSLSSMESDSRSYSTMFLRGSSSVNSDRIQSGRSANYDEEDADDQQTSEVQSSKELQDGHSKNGDVSPDCSAELSCTANIGKSKDHQVSRDCEPLLNSILMLQSAQEALEREVHMFKEIGKGVNSLCDNSGKATSVSSYTMFVGSEDCADRSYVQTLEMQLDEAQVRLKEKDTKAIELEKTIQTMNTESSPQADEKNTIEIQRNLWKEMETELESVFKLKVETEVQYVAMTGSRKDLGSLVDDQIKLQRDQTLESSRASIAHTNITEDEELQRMRNQIAKYRSRLIIQSVLLALVVGLFVLRMLPKSVTVVPT</sequence>
<dbReference type="InterPro" id="IPR000626">
    <property type="entry name" value="Ubiquitin-like_dom"/>
</dbReference>
<dbReference type="InterPro" id="IPR044696">
    <property type="entry name" value="WIP1/2/3"/>
</dbReference>
<dbReference type="PANTHER" id="PTHR34562">
    <property type="entry name" value="WPP DOMAIN-INTERACTING PROTEIN 2"/>
    <property type="match status" value="1"/>
</dbReference>
<keyword evidence="3" id="KW-0472">Membrane</keyword>
<accession>A0AAW1IQD3</accession>
<feature type="compositionally biased region" description="Basic residues" evidence="2">
    <location>
        <begin position="367"/>
        <end position="376"/>
    </location>
</feature>
<feature type="compositionally biased region" description="Acidic residues" evidence="2">
    <location>
        <begin position="448"/>
        <end position="457"/>
    </location>
</feature>
<dbReference type="Gene3D" id="3.10.20.90">
    <property type="entry name" value="Phosphatidylinositol 3-kinase Catalytic Subunit, Chain A, domain 1"/>
    <property type="match status" value="1"/>
</dbReference>
<feature type="compositionally biased region" description="Basic and acidic residues" evidence="2">
    <location>
        <begin position="136"/>
        <end position="149"/>
    </location>
</feature>
<dbReference type="Pfam" id="PF00240">
    <property type="entry name" value="ubiquitin"/>
    <property type="match status" value="1"/>
</dbReference>
<dbReference type="SMART" id="SM00213">
    <property type="entry name" value="UBQ"/>
    <property type="match status" value="1"/>
</dbReference>
<protein>
    <recommendedName>
        <fullName evidence="4">Ubiquitin-like domain-containing protein</fullName>
    </recommendedName>
</protein>
<feature type="compositionally biased region" description="Basic residues" evidence="2">
    <location>
        <begin position="254"/>
        <end position="263"/>
    </location>
</feature>
<evidence type="ECO:0000256" key="3">
    <source>
        <dbReference type="SAM" id="Phobius"/>
    </source>
</evidence>
<comment type="caution">
    <text evidence="5">The sequence shown here is derived from an EMBL/GenBank/DDBJ whole genome shotgun (WGS) entry which is preliminary data.</text>
</comment>
<keyword evidence="3" id="KW-1133">Transmembrane helix</keyword>
<feature type="region of interest" description="Disordered" evidence="2">
    <location>
        <begin position="190"/>
        <end position="270"/>
    </location>
</feature>
<dbReference type="Proteomes" id="UP001443914">
    <property type="component" value="Unassembled WGS sequence"/>
</dbReference>
<feature type="region of interest" description="Disordered" evidence="2">
    <location>
        <begin position="332"/>
        <end position="479"/>
    </location>
</feature>
<gene>
    <name evidence="5" type="ORF">RND81_09G202800</name>
</gene>
<feature type="region of interest" description="Disordered" evidence="2">
    <location>
        <begin position="136"/>
        <end position="156"/>
    </location>
</feature>
<keyword evidence="3" id="KW-0812">Transmembrane</keyword>
<dbReference type="EMBL" id="JBDFQZ010000009">
    <property type="protein sequence ID" value="KAK9691537.1"/>
    <property type="molecule type" value="Genomic_DNA"/>
</dbReference>
<keyword evidence="6" id="KW-1185">Reference proteome</keyword>
<organism evidence="5 6">
    <name type="scientific">Saponaria officinalis</name>
    <name type="common">Common soapwort</name>
    <name type="synonym">Lychnis saponaria</name>
    <dbReference type="NCBI Taxonomy" id="3572"/>
    <lineage>
        <taxon>Eukaryota</taxon>
        <taxon>Viridiplantae</taxon>
        <taxon>Streptophyta</taxon>
        <taxon>Embryophyta</taxon>
        <taxon>Tracheophyta</taxon>
        <taxon>Spermatophyta</taxon>
        <taxon>Magnoliopsida</taxon>
        <taxon>eudicotyledons</taxon>
        <taxon>Gunneridae</taxon>
        <taxon>Pentapetalae</taxon>
        <taxon>Caryophyllales</taxon>
        <taxon>Caryophyllaceae</taxon>
        <taxon>Caryophylleae</taxon>
        <taxon>Saponaria</taxon>
    </lineage>
</organism>